<name>A0ABT8E3E1_9BACL</name>
<evidence type="ECO:0000313" key="1">
    <source>
        <dbReference type="EMBL" id="MDN4072422.1"/>
    </source>
</evidence>
<dbReference type="Proteomes" id="UP001168694">
    <property type="component" value="Unassembled WGS sequence"/>
</dbReference>
<proteinExistence type="predicted"/>
<comment type="caution">
    <text evidence="1">The sequence shown here is derived from an EMBL/GenBank/DDBJ whole genome shotgun (WGS) entry which is preliminary data.</text>
</comment>
<keyword evidence="2" id="KW-1185">Reference proteome</keyword>
<evidence type="ECO:0000313" key="2">
    <source>
        <dbReference type="Proteomes" id="UP001168694"/>
    </source>
</evidence>
<dbReference type="EMBL" id="JAUHLN010000001">
    <property type="protein sequence ID" value="MDN4072422.1"/>
    <property type="molecule type" value="Genomic_DNA"/>
</dbReference>
<accession>A0ABT8E3E1</accession>
<reference evidence="1" key="1">
    <citation type="submission" date="2023-06" db="EMBL/GenBank/DDBJ databases">
        <title>Draft Genome Sequences of Representative Paenibacillus Polymyxa, Bacillus cereus, Fictibacillus sp., and Brevibacillus agri Strains Isolated from Amazonian Dark Earth.</title>
        <authorList>
            <person name="Pellegrinetti T.A."/>
            <person name="Cunha I.C.M."/>
            <person name="Chaves M.G."/>
            <person name="Freitas A.S."/>
            <person name="Silva A.V.R."/>
            <person name="Tsai S.M."/>
            <person name="Mendes L.W."/>
        </authorList>
    </citation>
    <scope>NUCLEOTIDE SEQUENCE</scope>
    <source>
        <strain evidence="1">CENA-BCM004</strain>
    </source>
</reference>
<organism evidence="1 2">
    <name type="scientific">Fictibacillus terranigra</name>
    <dbReference type="NCBI Taxonomy" id="3058424"/>
    <lineage>
        <taxon>Bacteria</taxon>
        <taxon>Bacillati</taxon>
        <taxon>Bacillota</taxon>
        <taxon>Bacilli</taxon>
        <taxon>Bacillales</taxon>
        <taxon>Fictibacillaceae</taxon>
        <taxon>Fictibacillus</taxon>
    </lineage>
</organism>
<gene>
    <name evidence="1" type="ORF">QYF49_05180</name>
</gene>
<protein>
    <submittedName>
        <fullName evidence="1">Uncharacterized protein</fullName>
    </submittedName>
</protein>
<sequence length="69" mass="7859">MNVLVMNLAGFILGDRIFMNVLIQQVIDMLDLHWMDVNDLFGVKVLLNTALGRVNNNTWMMTAIAVMIH</sequence>